<protein>
    <submittedName>
        <fullName evidence="6">Protein-S-isoprenylcysteine O-methyltransferase Ste14</fullName>
    </submittedName>
</protein>
<comment type="caution">
    <text evidence="6">The sequence shown here is derived from an EMBL/GenBank/DDBJ whole genome shotgun (WGS) entry which is preliminary data.</text>
</comment>
<dbReference type="RefSeq" id="WP_221208220.1">
    <property type="nucleotide sequence ID" value="NZ_JACHXD010000015.1"/>
</dbReference>
<evidence type="ECO:0000256" key="4">
    <source>
        <dbReference type="ARBA" id="ARBA00023136"/>
    </source>
</evidence>
<evidence type="ECO:0000256" key="1">
    <source>
        <dbReference type="ARBA" id="ARBA00004127"/>
    </source>
</evidence>
<gene>
    <name evidence="6" type="ORF">FHS03_004443</name>
</gene>
<keyword evidence="4 5" id="KW-0472">Membrane</keyword>
<sequence length="217" mass="23885">MNPTTNTKELSAMPQAIPLASRRTNLLLGAVLACAWALFAWAHVQGFRHSGDWSYLLFFASETLVALLFLLRSEPVKVSHSPIDWGLAIGCTAAPLFFAPAGWALLPAAKLILVAGILLQIGGLLSLNRSFGLVAAQRQIKTRGLYSVVRHPLYASYLLSYCGYVLANTSIANLLVCLTAAVLLVVRLCREERFLSQAAEYRSYMEQVKYRVIPLIF</sequence>
<evidence type="ECO:0000256" key="5">
    <source>
        <dbReference type="SAM" id="Phobius"/>
    </source>
</evidence>
<keyword evidence="3 5" id="KW-1133">Transmembrane helix</keyword>
<feature type="transmembrane region" description="Helical" evidence="5">
    <location>
        <begin position="112"/>
        <end position="136"/>
    </location>
</feature>
<dbReference type="PANTHER" id="PTHR43847:SF1">
    <property type="entry name" value="BLL3993 PROTEIN"/>
    <property type="match status" value="1"/>
</dbReference>
<dbReference type="GO" id="GO:0008168">
    <property type="term" value="F:methyltransferase activity"/>
    <property type="evidence" value="ECO:0007669"/>
    <property type="project" value="UniProtKB-KW"/>
</dbReference>
<dbReference type="Gene3D" id="1.20.120.1630">
    <property type="match status" value="1"/>
</dbReference>
<dbReference type="Pfam" id="PF04191">
    <property type="entry name" value="PEMT"/>
    <property type="match status" value="1"/>
</dbReference>
<name>A0A7W5BFJ5_9BURK</name>
<keyword evidence="2 5" id="KW-0812">Transmembrane</keyword>
<feature type="transmembrane region" description="Helical" evidence="5">
    <location>
        <begin position="83"/>
        <end position="106"/>
    </location>
</feature>
<keyword evidence="6" id="KW-0489">Methyltransferase</keyword>
<feature type="transmembrane region" description="Helical" evidence="5">
    <location>
        <begin position="26"/>
        <end position="47"/>
    </location>
</feature>
<organism evidence="6 7">
    <name type="scientific">Pseudoduganella violacea</name>
    <dbReference type="NCBI Taxonomy" id="1715466"/>
    <lineage>
        <taxon>Bacteria</taxon>
        <taxon>Pseudomonadati</taxon>
        <taxon>Pseudomonadota</taxon>
        <taxon>Betaproteobacteria</taxon>
        <taxon>Burkholderiales</taxon>
        <taxon>Oxalobacteraceae</taxon>
        <taxon>Telluria group</taxon>
        <taxon>Pseudoduganella</taxon>
    </lineage>
</organism>
<reference evidence="6 7" key="1">
    <citation type="submission" date="2020-08" db="EMBL/GenBank/DDBJ databases">
        <title>Genomic Encyclopedia of Type Strains, Phase III (KMG-III): the genomes of soil and plant-associated and newly described type strains.</title>
        <authorList>
            <person name="Whitman W."/>
        </authorList>
    </citation>
    <scope>NUCLEOTIDE SEQUENCE [LARGE SCALE GENOMIC DNA]</scope>
    <source>
        <strain evidence="6 7">CECT 8897</strain>
    </source>
</reference>
<dbReference type="EMBL" id="JACHXD010000015">
    <property type="protein sequence ID" value="MBB3121365.1"/>
    <property type="molecule type" value="Genomic_DNA"/>
</dbReference>
<dbReference type="InterPro" id="IPR007318">
    <property type="entry name" value="Phopholipid_MeTrfase"/>
</dbReference>
<feature type="transmembrane region" description="Helical" evidence="5">
    <location>
        <begin position="172"/>
        <end position="189"/>
    </location>
</feature>
<dbReference type="GO" id="GO:0032259">
    <property type="term" value="P:methylation"/>
    <property type="evidence" value="ECO:0007669"/>
    <property type="project" value="UniProtKB-KW"/>
</dbReference>
<feature type="transmembrane region" description="Helical" evidence="5">
    <location>
        <begin position="53"/>
        <end position="71"/>
    </location>
</feature>
<evidence type="ECO:0000313" key="7">
    <source>
        <dbReference type="Proteomes" id="UP000541535"/>
    </source>
</evidence>
<accession>A0A7W5BFJ5</accession>
<proteinExistence type="predicted"/>
<evidence type="ECO:0000256" key="2">
    <source>
        <dbReference type="ARBA" id="ARBA00022692"/>
    </source>
</evidence>
<dbReference type="PANTHER" id="PTHR43847">
    <property type="entry name" value="BLL3993 PROTEIN"/>
    <property type="match status" value="1"/>
</dbReference>
<evidence type="ECO:0000256" key="3">
    <source>
        <dbReference type="ARBA" id="ARBA00022989"/>
    </source>
</evidence>
<evidence type="ECO:0000313" key="6">
    <source>
        <dbReference type="EMBL" id="MBB3121365.1"/>
    </source>
</evidence>
<keyword evidence="7" id="KW-1185">Reference proteome</keyword>
<dbReference type="AlphaFoldDB" id="A0A7W5BFJ5"/>
<dbReference type="GO" id="GO:0012505">
    <property type="term" value="C:endomembrane system"/>
    <property type="evidence" value="ECO:0007669"/>
    <property type="project" value="UniProtKB-SubCell"/>
</dbReference>
<dbReference type="Proteomes" id="UP000541535">
    <property type="component" value="Unassembled WGS sequence"/>
</dbReference>
<keyword evidence="6" id="KW-0808">Transferase</keyword>
<dbReference type="InterPro" id="IPR052527">
    <property type="entry name" value="Metal_cation-efflux_comp"/>
</dbReference>
<comment type="subcellular location">
    <subcellularLocation>
        <location evidence="1">Endomembrane system</location>
        <topology evidence="1">Multi-pass membrane protein</topology>
    </subcellularLocation>
</comment>